<gene>
    <name evidence="2" type="ORF">ACFOOL_16090</name>
</gene>
<dbReference type="RefSeq" id="WP_380098380.1">
    <property type="nucleotide sequence ID" value="NZ_JBHRYD010000016.1"/>
</dbReference>
<dbReference type="EMBL" id="JBHRYD010000016">
    <property type="protein sequence ID" value="MFC3706270.1"/>
    <property type="molecule type" value="Genomic_DNA"/>
</dbReference>
<accession>A0ABV7X895</accession>
<proteinExistence type="predicted"/>
<keyword evidence="1" id="KW-0175">Coiled coil</keyword>
<comment type="caution">
    <text evidence="2">The sequence shown here is derived from an EMBL/GenBank/DDBJ whole genome shotgun (WGS) entry which is preliminary data.</text>
</comment>
<protein>
    <submittedName>
        <fullName evidence="2">Uncharacterized protein</fullName>
    </submittedName>
</protein>
<name>A0ABV7X895_9HYPH</name>
<dbReference type="Proteomes" id="UP001595613">
    <property type="component" value="Unassembled WGS sequence"/>
</dbReference>
<evidence type="ECO:0000313" key="3">
    <source>
        <dbReference type="Proteomes" id="UP001595613"/>
    </source>
</evidence>
<evidence type="ECO:0000313" key="2">
    <source>
        <dbReference type="EMBL" id="MFC3706270.1"/>
    </source>
</evidence>
<feature type="coiled-coil region" evidence="1">
    <location>
        <begin position="135"/>
        <end position="162"/>
    </location>
</feature>
<organism evidence="2 3">
    <name type="scientific">Devosia honganensis</name>
    <dbReference type="NCBI Taxonomy" id="1610527"/>
    <lineage>
        <taxon>Bacteria</taxon>
        <taxon>Pseudomonadati</taxon>
        <taxon>Pseudomonadota</taxon>
        <taxon>Alphaproteobacteria</taxon>
        <taxon>Hyphomicrobiales</taxon>
        <taxon>Devosiaceae</taxon>
        <taxon>Devosia</taxon>
    </lineage>
</organism>
<sequence length="162" mass="19270">MTKSDFMPIERYYTLKAVFERIWGKGTYLELKHCSDLKVWKRYCDRTLQITLLAAHDTVQIADDDWFEMLEALVEHGRELVKIAETFDSLFQAFAASYVEISFHQMGFMPSVHQGARSQLRKGNWRLDPYRTVQYVQSSEQKERLAQRKEKLQEQRKKLETL</sequence>
<keyword evidence="3" id="KW-1185">Reference proteome</keyword>
<evidence type="ECO:0000256" key="1">
    <source>
        <dbReference type="SAM" id="Coils"/>
    </source>
</evidence>
<reference evidence="3" key="1">
    <citation type="journal article" date="2019" name="Int. J. Syst. Evol. Microbiol.">
        <title>The Global Catalogue of Microorganisms (GCM) 10K type strain sequencing project: providing services to taxonomists for standard genome sequencing and annotation.</title>
        <authorList>
            <consortium name="The Broad Institute Genomics Platform"/>
            <consortium name="The Broad Institute Genome Sequencing Center for Infectious Disease"/>
            <person name="Wu L."/>
            <person name="Ma J."/>
        </authorList>
    </citation>
    <scope>NUCLEOTIDE SEQUENCE [LARGE SCALE GENOMIC DNA]</scope>
    <source>
        <strain evidence="3">KCTC 42281</strain>
    </source>
</reference>